<reference evidence="7" key="1">
    <citation type="journal article" date="2015" name="Genome Announc.">
        <title>Draft Genome Sequences of Anaerolinea thermolimosa IMO-1, Bellilinea caldifistulae GOMI-1, Leptolinea tardivitalis YMTK-2, Levilinea saccharolytica KIBI-1, Longilinea arvoryzae KOME-1, Previously Described as Members of the Class Anaerolineae (Chloroflexi).</title>
        <authorList>
            <person name="Matsuura N."/>
            <person name="Tourlousse M.D."/>
            <person name="Ohashi A."/>
            <person name="Hugenholtz P."/>
            <person name="Sekiguchi Y."/>
        </authorList>
    </citation>
    <scope>NUCLEOTIDE SEQUENCE</scope>
    <source>
        <strain evidence="7">KIBI-1</strain>
    </source>
</reference>
<name>A0A0M8JQL1_9CHLR</name>
<feature type="transmembrane region" description="Helical" evidence="6">
    <location>
        <begin position="350"/>
        <end position="374"/>
    </location>
</feature>
<feature type="transmembrane region" description="Helical" evidence="6">
    <location>
        <begin position="106"/>
        <end position="124"/>
    </location>
</feature>
<feature type="transmembrane region" description="Helical" evidence="6">
    <location>
        <begin position="24"/>
        <end position="47"/>
    </location>
</feature>
<dbReference type="RefSeq" id="WP_062419886.1">
    <property type="nucleotide sequence ID" value="NZ_BBXZ01000184.1"/>
</dbReference>
<dbReference type="Pfam" id="PF13440">
    <property type="entry name" value="Polysacc_synt_3"/>
    <property type="match status" value="1"/>
</dbReference>
<keyword evidence="5 6" id="KW-0472">Membrane</keyword>
<dbReference type="OrthoDB" id="151008at2"/>
<sequence length="451" mass="48467">MNFRKTLSAWKDDRLLGAVIRNSGYLFSSSTIAMVLTSVQGILAAVLLGPSDYGALGILILFATSVNRLLSFRMGEVVIRYAGSALERGERTQAAAVVKAAGLSEAVTSLAAYAILILLSPWAAQVFIKNPAAAPLIAYYGLALLANLVAETATAVLQLGSHYRGQAVVNVLQSLVTAAWITAAYFTGGGLVEVLNAYLAGKTINGLGLTLLALRRAPQHLGAGWLRSPLRTLSGWRGVARFALSTNLSGTINLVIRDSEVLWVGLFFNNAAAGYYKFALAMMSLILMPITPFISTTFPDITRSVARRDWPTLRRLLSRTTWIAGLWTTACALGLVTLGPWLLVWLKDGAYLPSFGAMLILLVGYGAANIFFWNRPLLLALGLPNYPLKVAALTGAVKTVLMFALARPLGYLFQAALLSGYFLVSIGLIVRRGLVEVAREERRPEDSSAGE</sequence>
<proteinExistence type="predicted"/>
<evidence type="ECO:0000313" key="8">
    <source>
        <dbReference type="EMBL" id="KPL80791.1"/>
    </source>
</evidence>
<dbReference type="PANTHER" id="PTHR30250:SF11">
    <property type="entry name" value="O-ANTIGEN TRANSPORTER-RELATED"/>
    <property type="match status" value="1"/>
</dbReference>
<evidence type="ECO:0000256" key="6">
    <source>
        <dbReference type="SAM" id="Phobius"/>
    </source>
</evidence>
<evidence type="ECO:0000313" key="7">
    <source>
        <dbReference type="EMBL" id="GAP19619.1"/>
    </source>
</evidence>
<dbReference type="GO" id="GO:0005886">
    <property type="term" value="C:plasma membrane"/>
    <property type="evidence" value="ECO:0007669"/>
    <property type="project" value="UniProtKB-SubCell"/>
</dbReference>
<comment type="subcellular location">
    <subcellularLocation>
        <location evidence="1">Cell membrane</location>
        <topology evidence="1">Multi-pass membrane protein</topology>
    </subcellularLocation>
</comment>
<feature type="transmembrane region" description="Helical" evidence="6">
    <location>
        <begin position="53"/>
        <end position="70"/>
    </location>
</feature>
<keyword evidence="4 6" id="KW-1133">Transmembrane helix</keyword>
<evidence type="ECO:0000313" key="9">
    <source>
        <dbReference type="Proteomes" id="UP000050501"/>
    </source>
</evidence>
<organism evidence="7">
    <name type="scientific">Levilinea saccharolytica</name>
    <dbReference type="NCBI Taxonomy" id="229921"/>
    <lineage>
        <taxon>Bacteria</taxon>
        <taxon>Bacillati</taxon>
        <taxon>Chloroflexota</taxon>
        <taxon>Anaerolineae</taxon>
        <taxon>Anaerolineales</taxon>
        <taxon>Anaerolineaceae</taxon>
        <taxon>Levilinea</taxon>
    </lineage>
</organism>
<keyword evidence="2" id="KW-1003">Cell membrane</keyword>
<dbReference type="EMBL" id="LGCM01000039">
    <property type="protein sequence ID" value="KPL80791.1"/>
    <property type="molecule type" value="Genomic_DNA"/>
</dbReference>
<feature type="transmembrane region" description="Helical" evidence="6">
    <location>
        <begin position="276"/>
        <end position="301"/>
    </location>
</feature>
<feature type="transmembrane region" description="Helical" evidence="6">
    <location>
        <begin position="136"/>
        <end position="157"/>
    </location>
</feature>
<evidence type="ECO:0000256" key="5">
    <source>
        <dbReference type="ARBA" id="ARBA00023136"/>
    </source>
</evidence>
<evidence type="ECO:0000256" key="1">
    <source>
        <dbReference type="ARBA" id="ARBA00004651"/>
    </source>
</evidence>
<reference evidence="8 9" key="2">
    <citation type="submission" date="2015-07" db="EMBL/GenBank/DDBJ databases">
        <title>Genome sequence of Levilinea saccharolytica DSM 16555.</title>
        <authorList>
            <person name="Hemp J."/>
            <person name="Ward L.M."/>
            <person name="Pace L.A."/>
            <person name="Fischer W.W."/>
        </authorList>
    </citation>
    <scope>NUCLEOTIDE SEQUENCE [LARGE SCALE GENOMIC DNA]</scope>
    <source>
        <strain evidence="8 9">KIBI-1</strain>
    </source>
</reference>
<dbReference type="PANTHER" id="PTHR30250">
    <property type="entry name" value="PST FAMILY PREDICTED COLANIC ACID TRANSPORTER"/>
    <property type="match status" value="1"/>
</dbReference>
<feature type="transmembrane region" description="Helical" evidence="6">
    <location>
        <begin position="322"/>
        <end position="344"/>
    </location>
</feature>
<dbReference type="Proteomes" id="UP000050501">
    <property type="component" value="Unassembled WGS sequence"/>
</dbReference>
<dbReference type="EMBL" id="DF967975">
    <property type="protein sequence ID" value="GAP19619.1"/>
    <property type="molecule type" value="Genomic_DNA"/>
</dbReference>
<keyword evidence="3 6" id="KW-0812">Transmembrane</keyword>
<keyword evidence="9" id="KW-1185">Reference proteome</keyword>
<evidence type="ECO:0000256" key="3">
    <source>
        <dbReference type="ARBA" id="ARBA00022692"/>
    </source>
</evidence>
<feature type="transmembrane region" description="Helical" evidence="6">
    <location>
        <begin position="411"/>
        <end position="430"/>
    </location>
</feature>
<feature type="transmembrane region" description="Helical" evidence="6">
    <location>
        <begin position="169"/>
        <end position="188"/>
    </location>
</feature>
<evidence type="ECO:0000256" key="4">
    <source>
        <dbReference type="ARBA" id="ARBA00022989"/>
    </source>
</evidence>
<protein>
    <submittedName>
        <fullName evidence="7">Membrane protein</fullName>
    </submittedName>
</protein>
<dbReference type="InterPro" id="IPR050833">
    <property type="entry name" value="Poly_Biosynth_Transport"/>
</dbReference>
<dbReference type="STRING" id="229921.ADN01_11790"/>
<dbReference type="AlphaFoldDB" id="A0A0M8JQL1"/>
<gene>
    <name evidence="8" type="ORF">ADN01_11790</name>
    <name evidence="7" type="ORF">LSAC_03529</name>
</gene>
<evidence type="ECO:0000256" key="2">
    <source>
        <dbReference type="ARBA" id="ARBA00022475"/>
    </source>
</evidence>
<accession>A0A0M8JQL1</accession>